<feature type="signal peptide" evidence="2">
    <location>
        <begin position="1"/>
        <end position="29"/>
    </location>
</feature>
<dbReference type="InterPro" id="IPR001638">
    <property type="entry name" value="Solute-binding_3/MltF_N"/>
</dbReference>
<evidence type="ECO:0000256" key="1">
    <source>
        <dbReference type="ARBA" id="ARBA00022729"/>
    </source>
</evidence>
<dbReference type="Pfam" id="PF00497">
    <property type="entry name" value="SBP_bac_3"/>
    <property type="match status" value="1"/>
</dbReference>
<dbReference type="Gene3D" id="3.40.190.10">
    <property type="entry name" value="Periplasmic binding protein-like II"/>
    <property type="match status" value="2"/>
</dbReference>
<dbReference type="Proteomes" id="UP000469385">
    <property type="component" value="Unassembled WGS sequence"/>
</dbReference>
<dbReference type="AlphaFoldDB" id="A0A6N8IZT8"/>
<dbReference type="PANTHER" id="PTHR35936">
    <property type="entry name" value="MEMBRANE-BOUND LYTIC MUREIN TRANSGLYCOSYLASE F"/>
    <property type="match status" value="1"/>
</dbReference>
<keyword evidence="5" id="KW-1185">Reference proteome</keyword>
<dbReference type="InterPro" id="IPR006311">
    <property type="entry name" value="TAT_signal"/>
</dbReference>
<protein>
    <submittedName>
        <fullName evidence="4">Transporter substrate-binding domain-containing protein</fullName>
    </submittedName>
</protein>
<dbReference type="PROSITE" id="PS51257">
    <property type="entry name" value="PROKAR_LIPOPROTEIN"/>
    <property type="match status" value="1"/>
</dbReference>
<evidence type="ECO:0000259" key="3">
    <source>
        <dbReference type="SMART" id="SM00062"/>
    </source>
</evidence>
<name>A0A6N8IZT8_9BURK</name>
<organism evidence="4 5">
    <name type="scientific">Ramlibacter pinisoli</name>
    <dbReference type="NCBI Taxonomy" id="2682844"/>
    <lineage>
        <taxon>Bacteria</taxon>
        <taxon>Pseudomonadati</taxon>
        <taxon>Pseudomonadota</taxon>
        <taxon>Betaproteobacteria</taxon>
        <taxon>Burkholderiales</taxon>
        <taxon>Comamonadaceae</taxon>
        <taxon>Ramlibacter</taxon>
    </lineage>
</organism>
<evidence type="ECO:0000313" key="4">
    <source>
        <dbReference type="EMBL" id="MVQ31513.1"/>
    </source>
</evidence>
<gene>
    <name evidence="4" type="ORF">GON04_18795</name>
</gene>
<sequence length="270" mass="28133">MTATRRAFSRRLAGLALALPLWLAGCASAPPAVDPAARAALAPTGTLRVALYPGSPSSLVVGRNGERAGVTYELGLLAGKRLAVPVQFVELARAAEVFEAVKAGRADLTFTNASEARMREADFTPALVRVESGYLVSAASGIGEMARIDQAGVRVGVAEGGSSHATLTRELKQARVVPLKSLDAAAQMLKSGELQAFASNKAILYELGDQVPGSAVLPGRWSFENISLAIPRGRPPAALEWTRSFAASLKGSPELQAMISRAGLRGTATD</sequence>
<evidence type="ECO:0000256" key="2">
    <source>
        <dbReference type="SAM" id="SignalP"/>
    </source>
</evidence>
<dbReference type="SUPFAM" id="SSF53850">
    <property type="entry name" value="Periplasmic binding protein-like II"/>
    <property type="match status" value="1"/>
</dbReference>
<feature type="domain" description="Solute-binding protein family 3/N-terminal" evidence="3">
    <location>
        <begin position="46"/>
        <end position="266"/>
    </location>
</feature>
<proteinExistence type="predicted"/>
<comment type="caution">
    <text evidence="4">The sequence shown here is derived from an EMBL/GenBank/DDBJ whole genome shotgun (WGS) entry which is preliminary data.</text>
</comment>
<dbReference type="EMBL" id="WSEL01000009">
    <property type="protein sequence ID" value="MVQ31513.1"/>
    <property type="molecule type" value="Genomic_DNA"/>
</dbReference>
<dbReference type="SMART" id="SM00062">
    <property type="entry name" value="PBPb"/>
    <property type="match status" value="1"/>
</dbReference>
<dbReference type="RefSeq" id="WP_157399557.1">
    <property type="nucleotide sequence ID" value="NZ_WSEL01000009.1"/>
</dbReference>
<feature type="chain" id="PRO_5027090931" evidence="2">
    <location>
        <begin position="30"/>
        <end position="270"/>
    </location>
</feature>
<reference evidence="4 5" key="1">
    <citation type="submission" date="2019-12" db="EMBL/GenBank/DDBJ databases">
        <authorList>
            <person name="Huq M.A."/>
        </authorList>
    </citation>
    <scope>NUCLEOTIDE SEQUENCE [LARGE SCALE GENOMIC DNA]</scope>
    <source>
        <strain evidence="4 5">MAH-25</strain>
    </source>
</reference>
<keyword evidence="1 2" id="KW-0732">Signal</keyword>
<accession>A0A6N8IZT8</accession>
<dbReference type="PANTHER" id="PTHR35936:SF17">
    <property type="entry name" value="ARGININE-BINDING EXTRACELLULAR PROTEIN ARTP"/>
    <property type="match status" value="1"/>
</dbReference>
<dbReference type="PROSITE" id="PS51318">
    <property type="entry name" value="TAT"/>
    <property type="match status" value="1"/>
</dbReference>
<evidence type="ECO:0000313" key="5">
    <source>
        <dbReference type="Proteomes" id="UP000469385"/>
    </source>
</evidence>